<evidence type="ECO:0000256" key="6">
    <source>
        <dbReference type="ARBA" id="ARBA00022763"/>
    </source>
</evidence>
<evidence type="ECO:0000313" key="16">
    <source>
        <dbReference type="EMBL" id="TGZ80258.1"/>
    </source>
</evidence>
<evidence type="ECO:0000256" key="7">
    <source>
        <dbReference type="ARBA" id="ARBA00022840"/>
    </source>
</evidence>
<protein>
    <submittedName>
        <fullName evidence="16">P-loop containing nucleoside triphosphate hydrolase protein</fullName>
    </submittedName>
</protein>
<keyword evidence="16" id="KW-0378">Hydrolase</keyword>
<evidence type="ECO:0000256" key="10">
    <source>
        <dbReference type="ARBA" id="ARBA00023204"/>
    </source>
</evidence>
<dbReference type="OrthoDB" id="10265785at2759"/>
<sequence>MGIRKRRADELPDSSDGSADDSYAETPDKRPRTLDYENGFIESALSSFDQVNSYEDRLAAQQTQLLAKQRQQEPGANVPAEGGIALSITCENFMCHDNLTVPLGPFMNFVIGHNGSGKSAVLTALTLCLGGKAASTSRGSSIKTLIKTGKDTARLTVRLKNEGDGFKVEQYGSEIQVERTFNRQGFSGYKLKSKSGKIISTKREELDDICDFYGIQVDNPMTVLTQDMAREFLSSSTNAVKYKLFTQGVQLEQLDQDYKHLKRGVKQSEAVLKVKEEAIQAIREHMENAKKKLEYYNSSRELRRQHDDLLHQMGWAQVQEEEKILEQCDRKVALAEAKCEELEDMFRKQSEKFDEAHQSFQTANHNFISERDQLEPLKDAVTSLKEAHESYLAHYQGFQRDEREIRETLTSTNKNITLQEAKIAAEKTRLAARDGGSHEDLERQIQETRNNIEALRQQMNEARDQNKANVMSHSGLKSEHADIKKTFDAKTHEIHRAQSELNAIRNSTLDPMKAFSPQHLALCQAIEREKGWTRKPIGPLGRYVKLRKPQWLHIVERHLGATLEGFLVTNREDEERLTRLKTKNGWTQIPQFFTPEKEFTMNEPNEIYDTILRILDISEPAVRRQLIIMHSAEQTILVEDFEEANKIMQHVKPQDYIGQCYTLERNNTSTGYRVGGRGGGMGMTNIPPWNGRSRMNSSKAEEERAALHRLDDLKQERNAIGEDLKRCEERMQEISQAMRDFAARNKKLNTTIQQQETRAEDLQSSLDDAVADGNLPALEGELEELQKKKESYETQYRDFVIARDEFVDQNSVITKLEAAKQDVFLCQKRIDDARDQMENAQRRRAHALQQKNDTDTKRESAEHDLDTKRKERDDQSKVVEEMTFKANQVHARVPIPPGETTQTLDKKLLASKNRLEALARELGGSEEELSASYRKALQDYQQSRDAVEGSKKLLALLMNLHTTRTKRWEYFLQHISARARSQFLFLMCERAFKGRLRLEHHLDPPELIIEVQPGLNESGNRGPKTLSGGEKSFSQICLLLALWEAMGSPIRCLDEFDVFMDPVNRSVSVNMMCKAARRSIGKQFILITPQSMNITESDQTKVFRYNAGAAQGRTNHVGQFRSLKRAYIVIESFYDNPGILAGIIVGVMLKFTMALLVGARSTI</sequence>
<dbReference type="GO" id="GO:0030915">
    <property type="term" value="C:Smc5-Smc6 complex"/>
    <property type="evidence" value="ECO:0007669"/>
    <property type="project" value="TreeGrafter"/>
</dbReference>
<comment type="subcellular location">
    <subcellularLocation>
        <location evidence="2">Chromosome</location>
    </subcellularLocation>
    <subcellularLocation>
        <location evidence="1">Nucleus</location>
    </subcellularLocation>
</comment>
<evidence type="ECO:0000256" key="11">
    <source>
        <dbReference type="ARBA" id="ARBA00023242"/>
    </source>
</evidence>
<keyword evidence="5" id="KW-0547">Nucleotide-binding</keyword>
<feature type="transmembrane region" description="Helical" evidence="14">
    <location>
        <begin position="1139"/>
        <end position="1159"/>
    </location>
</feature>
<accession>A0A4S2MUL5</accession>
<feature type="compositionally biased region" description="Basic and acidic residues" evidence="13">
    <location>
        <begin position="852"/>
        <end position="876"/>
    </location>
</feature>
<dbReference type="GO" id="GO:0000724">
    <property type="term" value="P:double-strand break repair via homologous recombination"/>
    <property type="evidence" value="ECO:0007669"/>
    <property type="project" value="TreeGrafter"/>
</dbReference>
<feature type="region of interest" description="Disordered" evidence="13">
    <location>
        <begin position="836"/>
        <end position="876"/>
    </location>
</feature>
<evidence type="ECO:0000313" key="17">
    <source>
        <dbReference type="Proteomes" id="UP000298138"/>
    </source>
</evidence>
<keyword evidence="17" id="KW-1185">Reference proteome</keyword>
<dbReference type="PANTHER" id="PTHR19306">
    <property type="entry name" value="STRUCTURAL MAINTENANCE OF CHROMOSOMES 5,6 SMC5, SMC6"/>
    <property type="match status" value="1"/>
</dbReference>
<dbReference type="PANTHER" id="PTHR19306:SF6">
    <property type="entry name" value="STRUCTURAL MAINTENANCE OF CHROMOSOMES PROTEIN 6"/>
    <property type="match status" value="1"/>
</dbReference>
<keyword evidence="14" id="KW-1133">Transmembrane helix</keyword>
<keyword evidence="14" id="KW-0472">Membrane</keyword>
<dbReference type="EMBL" id="ML220126">
    <property type="protein sequence ID" value="TGZ80258.1"/>
    <property type="molecule type" value="Genomic_DNA"/>
</dbReference>
<evidence type="ECO:0000256" key="14">
    <source>
        <dbReference type="SAM" id="Phobius"/>
    </source>
</evidence>
<dbReference type="GO" id="GO:0005524">
    <property type="term" value="F:ATP binding"/>
    <property type="evidence" value="ECO:0007669"/>
    <property type="project" value="UniProtKB-KW"/>
</dbReference>
<proteinExistence type="inferred from homology"/>
<dbReference type="InterPro" id="IPR003395">
    <property type="entry name" value="RecF/RecN/SMC_N"/>
</dbReference>
<keyword evidence="8 12" id="KW-0175">Coiled coil</keyword>
<keyword evidence="11" id="KW-0539">Nucleus</keyword>
<evidence type="ECO:0000256" key="9">
    <source>
        <dbReference type="ARBA" id="ARBA00023172"/>
    </source>
</evidence>
<evidence type="ECO:0000259" key="15">
    <source>
        <dbReference type="Pfam" id="PF02463"/>
    </source>
</evidence>
<evidence type="ECO:0000256" key="2">
    <source>
        <dbReference type="ARBA" id="ARBA00004286"/>
    </source>
</evidence>
<feature type="coiled-coil region" evidence="12">
    <location>
        <begin position="438"/>
        <end position="465"/>
    </location>
</feature>
<dbReference type="STRING" id="341454.A0A4S2MUL5"/>
<evidence type="ECO:0000256" key="4">
    <source>
        <dbReference type="ARBA" id="ARBA00022454"/>
    </source>
</evidence>
<keyword evidence="14" id="KW-0812">Transmembrane</keyword>
<dbReference type="GO" id="GO:0016787">
    <property type="term" value="F:hydrolase activity"/>
    <property type="evidence" value="ECO:0007669"/>
    <property type="project" value="UniProtKB-KW"/>
</dbReference>
<dbReference type="InParanoid" id="A0A4S2MUL5"/>
<evidence type="ECO:0000256" key="8">
    <source>
        <dbReference type="ARBA" id="ARBA00023054"/>
    </source>
</evidence>
<organism evidence="16 17">
    <name type="scientific">Ascodesmis nigricans</name>
    <dbReference type="NCBI Taxonomy" id="341454"/>
    <lineage>
        <taxon>Eukaryota</taxon>
        <taxon>Fungi</taxon>
        <taxon>Dikarya</taxon>
        <taxon>Ascomycota</taxon>
        <taxon>Pezizomycotina</taxon>
        <taxon>Pezizomycetes</taxon>
        <taxon>Pezizales</taxon>
        <taxon>Ascodesmidaceae</taxon>
        <taxon>Ascodesmis</taxon>
    </lineage>
</organism>
<name>A0A4S2MUL5_9PEZI</name>
<keyword evidence="9" id="KW-0233">DNA recombination</keyword>
<dbReference type="GO" id="GO:0003697">
    <property type="term" value="F:single-stranded DNA binding"/>
    <property type="evidence" value="ECO:0007669"/>
    <property type="project" value="TreeGrafter"/>
</dbReference>
<feature type="coiled-coil region" evidence="12">
    <location>
        <begin position="318"/>
        <end position="352"/>
    </location>
</feature>
<keyword evidence="4" id="KW-0158">Chromosome</keyword>
<dbReference type="InterPro" id="IPR027417">
    <property type="entry name" value="P-loop_NTPase"/>
</dbReference>
<dbReference type="SUPFAM" id="SSF52540">
    <property type="entry name" value="P-loop containing nucleoside triphosphate hydrolases"/>
    <property type="match status" value="1"/>
</dbReference>
<keyword evidence="10" id="KW-0234">DNA repair</keyword>
<dbReference type="GO" id="GO:0005634">
    <property type="term" value="C:nucleus"/>
    <property type="evidence" value="ECO:0007669"/>
    <property type="project" value="UniProtKB-SubCell"/>
</dbReference>
<evidence type="ECO:0000256" key="13">
    <source>
        <dbReference type="SAM" id="MobiDB-lite"/>
    </source>
</evidence>
<dbReference type="AlphaFoldDB" id="A0A4S2MUL5"/>
<dbReference type="Proteomes" id="UP000298138">
    <property type="component" value="Unassembled WGS sequence"/>
</dbReference>
<comment type="similarity">
    <text evidence="3">Belongs to the SMC family. SMC6 subfamily.</text>
</comment>
<evidence type="ECO:0000256" key="1">
    <source>
        <dbReference type="ARBA" id="ARBA00004123"/>
    </source>
</evidence>
<evidence type="ECO:0000256" key="12">
    <source>
        <dbReference type="SAM" id="Coils"/>
    </source>
</evidence>
<gene>
    <name evidence="16" type="ORF">EX30DRAFT_372493</name>
</gene>
<feature type="domain" description="RecF/RecN/SMC N-terminal" evidence="15">
    <location>
        <begin position="88"/>
        <end position="1100"/>
    </location>
</feature>
<reference evidence="16 17" key="1">
    <citation type="submission" date="2019-04" db="EMBL/GenBank/DDBJ databases">
        <title>Comparative genomics and transcriptomics to analyze fruiting body development in filamentous ascomycetes.</title>
        <authorList>
            <consortium name="DOE Joint Genome Institute"/>
            <person name="Lutkenhaus R."/>
            <person name="Traeger S."/>
            <person name="Breuer J."/>
            <person name="Kuo A."/>
            <person name="Lipzen A."/>
            <person name="Pangilinan J."/>
            <person name="Dilworth D."/>
            <person name="Sandor L."/>
            <person name="Poggeler S."/>
            <person name="Barry K."/>
            <person name="Grigoriev I.V."/>
            <person name="Nowrousian M."/>
        </authorList>
    </citation>
    <scope>NUCLEOTIDE SEQUENCE [LARGE SCALE GENOMIC DNA]</scope>
    <source>
        <strain evidence="16 17">CBS 389.68</strain>
    </source>
</reference>
<keyword evidence="7" id="KW-0067">ATP-binding</keyword>
<evidence type="ECO:0000256" key="3">
    <source>
        <dbReference type="ARBA" id="ARBA00006793"/>
    </source>
</evidence>
<keyword evidence="6" id="KW-0227">DNA damage</keyword>
<dbReference type="GO" id="GO:0003684">
    <property type="term" value="F:damaged DNA binding"/>
    <property type="evidence" value="ECO:0007669"/>
    <property type="project" value="TreeGrafter"/>
</dbReference>
<feature type="region of interest" description="Disordered" evidence="13">
    <location>
        <begin position="1"/>
        <end position="34"/>
    </location>
</feature>
<feature type="coiled-coil region" evidence="12">
    <location>
        <begin position="251"/>
        <end position="292"/>
    </location>
</feature>
<evidence type="ECO:0000256" key="5">
    <source>
        <dbReference type="ARBA" id="ARBA00022741"/>
    </source>
</evidence>
<dbReference type="Gene3D" id="3.40.50.300">
    <property type="entry name" value="P-loop containing nucleotide triphosphate hydrolases"/>
    <property type="match status" value="2"/>
</dbReference>
<dbReference type="FunCoup" id="A0A4S2MUL5">
    <property type="interactions" value="804"/>
</dbReference>
<dbReference type="GO" id="GO:0035861">
    <property type="term" value="C:site of double-strand break"/>
    <property type="evidence" value="ECO:0007669"/>
    <property type="project" value="TreeGrafter"/>
</dbReference>
<dbReference type="Pfam" id="PF02463">
    <property type="entry name" value="SMC_N"/>
    <property type="match status" value="1"/>
</dbReference>